<dbReference type="Pfam" id="PF07690">
    <property type="entry name" value="MFS_1"/>
    <property type="match status" value="1"/>
</dbReference>
<dbReference type="SUPFAM" id="SSF103473">
    <property type="entry name" value="MFS general substrate transporter"/>
    <property type="match status" value="1"/>
</dbReference>
<name>A0ABP7CZU9_9MICC</name>
<dbReference type="InterPro" id="IPR001958">
    <property type="entry name" value="Tet-R_TetA/multi-R_MdtG-like"/>
</dbReference>
<feature type="transmembrane region" description="Helical" evidence="9">
    <location>
        <begin position="170"/>
        <end position="189"/>
    </location>
</feature>
<gene>
    <name evidence="11" type="ORF">GCM10023081_37790</name>
</gene>
<feature type="transmembrane region" description="Helical" evidence="9">
    <location>
        <begin position="12"/>
        <end position="30"/>
    </location>
</feature>
<evidence type="ECO:0000259" key="10">
    <source>
        <dbReference type="PROSITE" id="PS50850"/>
    </source>
</evidence>
<organism evidence="11 12">
    <name type="scientific">Arthrobacter ginkgonis</name>
    <dbReference type="NCBI Taxonomy" id="1630594"/>
    <lineage>
        <taxon>Bacteria</taxon>
        <taxon>Bacillati</taxon>
        <taxon>Actinomycetota</taxon>
        <taxon>Actinomycetes</taxon>
        <taxon>Micrococcales</taxon>
        <taxon>Micrococcaceae</taxon>
        <taxon>Arthrobacter</taxon>
    </lineage>
</organism>
<evidence type="ECO:0000256" key="7">
    <source>
        <dbReference type="ARBA" id="ARBA00022989"/>
    </source>
</evidence>
<dbReference type="PANTHER" id="PTHR23502">
    <property type="entry name" value="MAJOR FACILITATOR SUPERFAMILY"/>
    <property type="match status" value="1"/>
</dbReference>
<feature type="transmembrane region" description="Helical" evidence="9">
    <location>
        <begin position="218"/>
        <end position="239"/>
    </location>
</feature>
<accession>A0ABP7CZU9</accession>
<dbReference type="InterPro" id="IPR020846">
    <property type="entry name" value="MFS_dom"/>
</dbReference>
<feature type="transmembrane region" description="Helical" evidence="9">
    <location>
        <begin position="311"/>
        <end position="331"/>
    </location>
</feature>
<dbReference type="InterPro" id="IPR005829">
    <property type="entry name" value="Sugar_transporter_CS"/>
</dbReference>
<comment type="similarity">
    <text evidence="2">Belongs to the major facilitator superfamily. Bcr/CmlA family.</text>
</comment>
<dbReference type="Gene3D" id="1.20.1720.10">
    <property type="entry name" value="Multidrug resistance protein D"/>
    <property type="match status" value="1"/>
</dbReference>
<keyword evidence="8 9" id="KW-0472">Membrane</keyword>
<keyword evidence="5" id="KW-1003">Cell membrane</keyword>
<feature type="transmembrane region" description="Helical" evidence="9">
    <location>
        <begin position="81"/>
        <end position="101"/>
    </location>
</feature>
<evidence type="ECO:0000256" key="2">
    <source>
        <dbReference type="ARBA" id="ARBA00006236"/>
    </source>
</evidence>
<evidence type="ECO:0000256" key="8">
    <source>
        <dbReference type="ARBA" id="ARBA00023136"/>
    </source>
</evidence>
<comment type="subcellular location">
    <subcellularLocation>
        <location evidence="1">Cell membrane</location>
        <topology evidence="1">Multi-pass membrane protein</topology>
    </subcellularLocation>
</comment>
<sequence>MTQRATVARPVGTFRTVLLLGLLDTFGPLSMDLYLPALPQLAATLGTTDALAQATMSVCMLGLGLGQLVVGPLSDRWGRRVPLICGVALFALLSAVCALAPTIEVLLAARALQGLCGAAGVVVAFAVARDLFSGAQLSRVLSLLALVSASAPVLAPVAGGQLARVMDWRGIFWVLAVAGVLLVAAAWRLPETLPAGRRSAGGARAMAGQFAHVLRDRLFVSLLCISALGGIGFFAYLSMSSFVVQNQFGFTPQLFSAVFALNALANMAGAQVSRVLVARWGTGRTYLAGQAAVGVAAAALLVAAVTNGSPFLFLGFLSLYLMATGISSPNATTLALEGHGARAGTAAAVFGTASFAVGPVVAPLASLGGATALTMAATIGLGAVAASVLAFVLVRPAAPR</sequence>
<dbReference type="PRINTS" id="PR01035">
    <property type="entry name" value="TCRTETA"/>
</dbReference>
<dbReference type="PROSITE" id="PS50850">
    <property type="entry name" value="MFS"/>
    <property type="match status" value="1"/>
</dbReference>
<dbReference type="InterPro" id="IPR036259">
    <property type="entry name" value="MFS_trans_sf"/>
</dbReference>
<dbReference type="InterPro" id="IPR011701">
    <property type="entry name" value="MFS"/>
</dbReference>
<keyword evidence="4" id="KW-0813">Transport</keyword>
<feature type="transmembrane region" description="Helical" evidence="9">
    <location>
        <begin position="372"/>
        <end position="394"/>
    </location>
</feature>
<dbReference type="PANTHER" id="PTHR23502:SF132">
    <property type="entry name" value="POLYAMINE TRANSPORTER 2-RELATED"/>
    <property type="match status" value="1"/>
</dbReference>
<comment type="caution">
    <text evidence="11">The sequence shown here is derived from an EMBL/GenBank/DDBJ whole genome shotgun (WGS) entry which is preliminary data.</text>
</comment>
<feature type="transmembrane region" description="Helical" evidence="9">
    <location>
        <begin position="285"/>
        <end position="305"/>
    </location>
</feature>
<dbReference type="Proteomes" id="UP001500752">
    <property type="component" value="Unassembled WGS sequence"/>
</dbReference>
<dbReference type="NCBIfam" id="TIGR00710">
    <property type="entry name" value="efflux_Bcr_CflA"/>
    <property type="match status" value="1"/>
</dbReference>
<reference evidence="12" key="1">
    <citation type="journal article" date="2019" name="Int. J. Syst. Evol. Microbiol.">
        <title>The Global Catalogue of Microorganisms (GCM) 10K type strain sequencing project: providing services to taxonomists for standard genome sequencing and annotation.</title>
        <authorList>
            <consortium name="The Broad Institute Genomics Platform"/>
            <consortium name="The Broad Institute Genome Sequencing Center for Infectious Disease"/>
            <person name="Wu L."/>
            <person name="Ma J."/>
        </authorList>
    </citation>
    <scope>NUCLEOTIDE SEQUENCE [LARGE SCALE GENOMIC DNA]</scope>
    <source>
        <strain evidence="12">JCM 30742</strain>
    </source>
</reference>
<comment type="similarity">
    <text evidence="3">Belongs to the major facilitator superfamily. TCR/Tet family.</text>
</comment>
<evidence type="ECO:0000256" key="1">
    <source>
        <dbReference type="ARBA" id="ARBA00004651"/>
    </source>
</evidence>
<evidence type="ECO:0000313" key="12">
    <source>
        <dbReference type="Proteomes" id="UP001500752"/>
    </source>
</evidence>
<feature type="transmembrane region" description="Helical" evidence="9">
    <location>
        <begin position="107"/>
        <end position="128"/>
    </location>
</feature>
<protein>
    <submittedName>
        <fullName evidence="11">Multidrug effflux MFS transporter</fullName>
    </submittedName>
</protein>
<feature type="transmembrane region" description="Helical" evidence="9">
    <location>
        <begin position="50"/>
        <end position="69"/>
    </location>
</feature>
<evidence type="ECO:0000313" key="11">
    <source>
        <dbReference type="EMBL" id="GAA3697275.1"/>
    </source>
</evidence>
<feature type="transmembrane region" description="Helical" evidence="9">
    <location>
        <begin position="254"/>
        <end position="273"/>
    </location>
</feature>
<evidence type="ECO:0000256" key="9">
    <source>
        <dbReference type="SAM" id="Phobius"/>
    </source>
</evidence>
<proteinExistence type="inferred from homology"/>
<evidence type="ECO:0000256" key="3">
    <source>
        <dbReference type="ARBA" id="ARBA00007520"/>
    </source>
</evidence>
<evidence type="ECO:0000256" key="5">
    <source>
        <dbReference type="ARBA" id="ARBA00022475"/>
    </source>
</evidence>
<dbReference type="InterPro" id="IPR004812">
    <property type="entry name" value="Efflux_drug-R_Bcr/CmlA"/>
</dbReference>
<feature type="domain" description="Major facilitator superfamily (MFS) profile" evidence="10">
    <location>
        <begin position="13"/>
        <end position="400"/>
    </location>
</feature>
<evidence type="ECO:0000256" key="6">
    <source>
        <dbReference type="ARBA" id="ARBA00022692"/>
    </source>
</evidence>
<dbReference type="CDD" id="cd17320">
    <property type="entry name" value="MFS_MdfA_MDR_like"/>
    <property type="match status" value="1"/>
</dbReference>
<feature type="transmembrane region" description="Helical" evidence="9">
    <location>
        <begin position="343"/>
        <end position="366"/>
    </location>
</feature>
<dbReference type="EMBL" id="BAABEO010000025">
    <property type="protein sequence ID" value="GAA3697275.1"/>
    <property type="molecule type" value="Genomic_DNA"/>
</dbReference>
<keyword evidence="7 9" id="KW-1133">Transmembrane helix</keyword>
<evidence type="ECO:0000256" key="4">
    <source>
        <dbReference type="ARBA" id="ARBA00022448"/>
    </source>
</evidence>
<dbReference type="RefSeq" id="WP_345153279.1">
    <property type="nucleotide sequence ID" value="NZ_BAABEO010000025.1"/>
</dbReference>
<keyword evidence="6 9" id="KW-0812">Transmembrane</keyword>
<keyword evidence="12" id="KW-1185">Reference proteome</keyword>
<dbReference type="PROSITE" id="PS00216">
    <property type="entry name" value="SUGAR_TRANSPORT_1"/>
    <property type="match status" value="1"/>
</dbReference>
<feature type="transmembrane region" description="Helical" evidence="9">
    <location>
        <begin position="140"/>
        <end position="158"/>
    </location>
</feature>